<gene>
    <name evidence="3" type="ORF">EJ06DRAFT_939</name>
</gene>
<protein>
    <submittedName>
        <fullName evidence="3">HIT-like protein</fullName>
    </submittedName>
</protein>
<feature type="short sequence motif" description="Histidine triad motif" evidence="1">
    <location>
        <begin position="94"/>
        <end position="98"/>
    </location>
</feature>
<dbReference type="Gene3D" id="3.30.428.10">
    <property type="entry name" value="HIT-like"/>
    <property type="match status" value="1"/>
</dbReference>
<sequence>MCYSCDENAASDLPPRESIFVSPHWRVCHSFNSSLPGWLVIVAQKHVLSLDEMPDEALMELGLLQGKLTRALREVVGSLKAYSVFFAEGRGFEHVHIHIVPRMPDQPPDRKGRRVFEYLPPPAVEAVPVEEMDRISRDIASRVRLNDPRTEKS</sequence>
<feature type="domain" description="HIT" evidence="2">
    <location>
        <begin position="36"/>
        <end position="109"/>
    </location>
</feature>
<proteinExistence type="predicted"/>
<accession>A0A6G1I9V3</accession>
<dbReference type="PROSITE" id="PS51084">
    <property type="entry name" value="HIT_2"/>
    <property type="match status" value="1"/>
</dbReference>
<evidence type="ECO:0000259" key="2">
    <source>
        <dbReference type="PROSITE" id="PS51084"/>
    </source>
</evidence>
<evidence type="ECO:0000313" key="3">
    <source>
        <dbReference type="EMBL" id="KAF2404849.1"/>
    </source>
</evidence>
<name>A0A6G1I9V3_9PEZI</name>
<dbReference type="SUPFAM" id="SSF54197">
    <property type="entry name" value="HIT-like"/>
    <property type="match status" value="1"/>
</dbReference>
<dbReference type="InterPro" id="IPR011146">
    <property type="entry name" value="HIT-like"/>
</dbReference>
<reference evidence="3" key="1">
    <citation type="journal article" date="2020" name="Stud. Mycol.">
        <title>101 Dothideomycetes genomes: a test case for predicting lifestyles and emergence of pathogens.</title>
        <authorList>
            <person name="Haridas S."/>
            <person name="Albert R."/>
            <person name="Binder M."/>
            <person name="Bloem J."/>
            <person name="Labutti K."/>
            <person name="Salamov A."/>
            <person name="Andreopoulos B."/>
            <person name="Baker S."/>
            <person name="Barry K."/>
            <person name="Bills G."/>
            <person name="Bluhm B."/>
            <person name="Cannon C."/>
            <person name="Castanera R."/>
            <person name="Culley D."/>
            <person name="Daum C."/>
            <person name="Ezra D."/>
            <person name="Gonzalez J."/>
            <person name="Henrissat B."/>
            <person name="Kuo A."/>
            <person name="Liang C."/>
            <person name="Lipzen A."/>
            <person name="Lutzoni F."/>
            <person name="Magnuson J."/>
            <person name="Mondo S."/>
            <person name="Nolan M."/>
            <person name="Ohm R."/>
            <person name="Pangilinan J."/>
            <person name="Park H.-J."/>
            <person name="Ramirez L."/>
            <person name="Alfaro M."/>
            <person name="Sun H."/>
            <person name="Tritt A."/>
            <person name="Yoshinaga Y."/>
            <person name="Zwiers L.-H."/>
            <person name="Turgeon B."/>
            <person name="Goodwin S."/>
            <person name="Spatafora J."/>
            <person name="Crous P."/>
            <person name="Grigoriev I."/>
        </authorList>
    </citation>
    <scope>NUCLEOTIDE SEQUENCE</scope>
    <source>
        <strain evidence="3">CBS 262.69</strain>
    </source>
</reference>
<dbReference type="InterPro" id="IPR036265">
    <property type="entry name" value="HIT-like_sf"/>
</dbReference>
<dbReference type="EMBL" id="ML996687">
    <property type="protein sequence ID" value="KAF2404849.1"/>
    <property type="molecule type" value="Genomic_DNA"/>
</dbReference>
<dbReference type="GO" id="GO:0003824">
    <property type="term" value="F:catalytic activity"/>
    <property type="evidence" value="ECO:0007669"/>
    <property type="project" value="InterPro"/>
</dbReference>
<dbReference type="Proteomes" id="UP000799640">
    <property type="component" value="Unassembled WGS sequence"/>
</dbReference>
<dbReference type="Pfam" id="PF01230">
    <property type="entry name" value="HIT"/>
    <property type="match status" value="1"/>
</dbReference>
<organism evidence="3 4">
    <name type="scientific">Trichodelitschia bisporula</name>
    <dbReference type="NCBI Taxonomy" id="703511"/>
    <lineage>
        <taxon>Eukaryota</taxon>
        <taxon>Fungi</taxon>
        <taxon>Dikarya</taxon>
        <taxon>Ascomycota</taxon>
        <taxon>Pezizomycotina</taxon>
        <taxon>Dothideomycetes</taxon>
        <taxon>Dothideomycetes incertae sedis</taxon>
        <taxon>Phaeotrichales</taxon>
        <taxon>Phaeotrichaceae</taxon>
        <taxon>Trichodelitschia</taxon>
    </lineage>
</organism>
<dbReference type="AlphaFoldDB" id="A0A6G1I9V3"/>
<keyword evidence="4" id="KW-1185">Reference proteome</keyword>
<evidence type="ECO:0000313" key="4">
    <source>
        <dbReference type="Proteomes" id="UP000799640"/>
    </source>
</evidence>
<evidence type="ECO:0000256" key="1">
    <source>
        <dbReference type="PROSITE-ProRule" id="PRU00464"/>
    </source>
</evidence>